<keyword evidence="9" id="KW-1015">Disulfide bond</keyword>
<keyword evidence="5" id="KW-0732">Signal</keyword>
<evidence type="ECO:0000256" key="10">
    <source>
        <dbReference type="ARBA" id="ARBA00023319"/>
    </source>
</evidence>
<dbReference type="InterPro" id="IPR013783">
    <property type="entry name" value="Ig-like_fold"/>
</dbReference>
<keyword evidence="6" id="KW-0391">Immunity</keyword>
<dbReference type="SMART" id="SM00409">
    <property type="entry name" value="IG"/>
    <property type="match status" value="1"/>
</dbReference>
<evidence type="ECO:0000256" key="7">
    <source>
        <dbReference type="ARBA" id="ARBA00023130"/>
    </source>
</evidence>
<dbReference type="SMART" id="SM00406">
    <property type="entry name" value="IGv"/>
    <property type="match status" value="1"/>
</dbReference>
<evidence type="ECO:0000259" key="13">
    <source>
        <dbReference type="PROSITE" id="PS50835"/>
    </source>
</evidence>
<keyword evidence="3" id="KW-1003">Cell membrane</keyword>
<accession>A0A2K6S3L0</accession>
<evidence type="ECO:0000256" key="3">
    <source>
        <dbReference type="ARBA" id="ARBA00022475"/>
    </source>
</evidence>
<dbReference type="Proteomes" id="UP000233220">
    <property type="component" value="Unplaced"/>
</dbReference>
<dbReference type="InterPro" id="IPR013106">
    <property type="entry name" value="Ig_V-set"/>
</dbReference>
<dbReference type="InterPro" id="IPR003599">
    <property type="entry name" value="Ig_sub"/>
</dbReference>
<dbReference type="Ensembl" id="ENSSBOT00000011397.1">
    <property type="protein sequence ID" value="ENSSBOP00000001958.1"/>
    <property type="gene ID" value="ENSSBOG00000010464.1"/>
</dbReference>
<dbReference type="Pfam" id="PF07686">
    <property type="entry name" value="V-set"/>
    <property type="match status" value="1"/>
</dbReference>
<dbReference type="OMA" id="ADYYCHT"/>
<dbReference type="GO" id="GO:0019814">
    <property type="term" value="C:immunoglobulin complex"/>
    <property type="evidence" value="ECO:0007669"/>
    <property type="project" value="UniProtKB-KW"/>
</dbReference>
<dbReference type="FunFam" id="2.60.40.10:FF:001671">
    <property type="entry name" value="Immunoglobulin lambda variable 4-69"/>
    <property type="match status" value="1"/>
</dbReference>
<evidence type="ECO:0000256" key="8">
    <source>
        <dbReference type="ARBA" id="ARBA00023136"/>
    </source>
</evidence>
<keyword evidence="15" id="KW-1185">Reference proteome</keyword>
<evidence type="ECO:0000256" key="12">
    <source>
        <dbReference type="ARBA" id="ARBA00043265"/>
    </source>
</evidence>
<evidence type="ECO:0000256" key="5">
    <source>
        <dbReference type="ARBA" id="ARBA00022729"/>
    </source>
</evidence>
<evidence type="ECO:0000256" key="2">
    <source>
        <dbReference type="ARBA" id="ARBA00004613"/>
    </source>
</evidence>
<dbReference type="SUPFAM" id="SSF48726">
    <property type="entry name" value="Immunoglobulin"/>
    <property type="match status" value="1"/>
</dbReference>
<organism evidence="14 15">
    <name type="scientific">Saimiri boliviensis boliviensis</name>
    <name type="common">Bolivian squirrel monkey</name>
    <dbReference type="NCBI Taxonomy" id="39432"/>
    <lineage>
        <taxon>Eukaryota</taxon>
        <taxon>Metazoa</taxon>
        <taxon>Chordata</taxon>
        <taxon>Craniata</taxon>
        <taxon>Vertebrata</taxon>
        <taxon>Euteleostomi</taxon>
        <taxon>Mammalia</taxon>
        <taxon>Eutheria</taxon>
        <taxon>Euarchontoglires</taxon>
        <taxon>Primates</taxon>
        <taxon>Haplorrhini</taxon>
        <taxon>Platyrrhini</taxon>
        <taxon>Cebidae</taxon>
        <taxon>Saimiriinae</taxon>
        <taxon>Saimiri</taxon>
    </lineage>
</organism>
<keyword evidence="10" id="KW-0393">Immunoglobulin domain</keyword>
<name>A0A2K6S3L0_SAIBB</name>
<keyword evidence="7" id="KW-1064">Adaptive immunity</keyword>
<dbReference type="GO" id="GO:0005576">
    <property type="term" value="C:extracellular region"/>
    <property type="evidence" value="ECO:0007669"/>
    <property type="project" value="UniProtKB-SubCell"/>
</dbReference>
<evidence type="ECO:0000256" key="11">
    <source>
        <dbReference type="ARBA" id="ARBA00038737"/>
    </source>
</evidence>
<feature type="domain" description="Ig-like" evidence="13">
    <location>
        <begin position="2"/>
        <end position="110"/>
    </location>
</feature>
<evidence type="ECO:0000256" key="9">
    <source>
        <dbReference type="ARBA" id="ARBA00023157"/>
    </source>
</evidence>
<reference evidence="14" key="2">
    <citation type="submission" date="2025-09" db="UniProtKB">
        <authorList>
            <consortium name="Ensembl"/>
        </authorList>
    </citation>
    <scope>IDENTIFICATION</scope>
</reference>
<evidence type="ECO:0000256" key="4">
    <source>
        <dbReference type="ARBA" id="ARBA00022525"/>
    </source>
</evidence>
<evidence type="ECO:0000313" key="14">
    <source>
        <dbReference type="Ensembl" id="ENSSBOP00000001958.1"/>
    </source>
</evidence>
<proteinExistence type="predicted"/>
<dbReference type="PROSITE" id="PS50835">
    <property type="entry name" value="IG_LIKE"/>
    <property type="match status" value="1"/>
</dbReference>
<protein>
    <recommendedName>
        <fullName evidence="13">Ig-like domain-containing protein</fullName>
    </recommendedName>
</protein>
<keyword evidence="4" id="KW-0964">Secreted</keyword>
<keyword evidence="8" id="KW-0472">Membrane</keyword>
<keyword evidence="12" id="KW-1280">Immunoglobulin</keyword>
<dbReference type="InterPro" id="IPR007110">
    <property type="entry name" value="Ig-like_dom"/>
</dbReference>
<evidence type="ECO:0000313" key="15">
    <source>
        <dbReference type="Proteomes" id="UP000233220"/>
    </source>
</evidence>
<comment type="subunit">
    <text evidence="11">Immunoglobulins are composed of two identical heavy chains and two identical light chains; disulfide-linked.</text>
</comment>
<sequence length="121" mass="12947">QPVLTQSPSASAALGASVKLTCTLSSGHSNYAIAWHQQQPGKAPRYVMKLTGDGSYNKGDGIPDRFSGSSSGADRYLTISNLRSEDEADYYCQTWDTGIHTVTQADEEVAQKPQPAKGLVL</sequence>
<dbReference type="GO" id="GO:0005886">
    <property type="term" value="C:plasma membrane"/>
    <property type="evidence" value="ECO:0007669"/>
    <property type="project" value="UniProtKB-SubCell"/>
</dbReference>
<dbReference type="GO" id="GO:0002250">
    <property type="term" value="P:adaptive immune response"/>
    <property type="evidence" value="ECO:0007669"/>
    <property type="project" value="UniProtKB-KW"/>
</dbReference>
<dbReference type="InterPro" id="IPR050150">
    <property type="entry name" value="IgV_Light_Chain"/>
</dbReference>
<dbReference type="AlphaFoldDB" id="A0A2K6S3L0"/>
<evidence type="ECO:0000256" key="1">
    <source>
        <dbReference type="ARBA" id="ARBA00004236"/>
    </source>
</evidence>
<reference evidence="14" key="1">
    <citation type="submission" date="2025-08" db="UniProtKB">
        <authorList>
            <consortium name="Ensembl"/>
        </authorList>
    </citation>
    <scope>IDENTIFICATION</scope>
</reference>
<dbReference type="InterPro" id="IPR036179">
    <property type="entry name" value="Ig-like_dom_sf"/>
</dbReference>
<dbReference type="PANTHER" id="PTHR23267">
    <property type="entry name" value="IMMUNOGLOBULIN LIGHT CHAIN"/>
    <property type="match status" value="1"/>
</dbReference>
<comment type="subcellular location">
    <subcellularLocation>
        <location evidence="1">Cell membrane</location>
    </subcellularLocation>
    <subcellularLocation>
        <location evidence="2">Secreted</location>
    </subcellularLocation>
</comment>
<dbReference type="GeneTree" id="ENSGT00940000153934"/>
<dbReference type="Gene3D" id="2.60.40.10">
    <property type="entry name" value="Immunoglobulins"/>
    <property type="match status" value="1"/>
</dbReference>
<evidence type="ECO:0000256" key="6">
    <source>
        <dbReference type="ARBA" id="ARBA00022859"/>
    </source>
</evidence>